<feature type="signal peptide" evidence="5">
    <location>
        <begin position="1"/>
        <end position="19"/>
    </location>
</feature>
<dbReference type="PANTHER" id="PTHR48043">
    <property type="entry name" value="EG:EG0003.4 PROTEIN-RELATED"/>
    <property type="match status" value="1"/>
</dbReference>
<dbReference type="Gene3D" id="3.40.50.2000">
    <property type="entry name" value="Glycogen Phosphorylase B"/>
    <property type="match status" value="2"/>
</dbReference>
<protein>
    <recommendedName>
        <fullName evidence="5">UDP-glucuronosyltransferase</fullName>
        <ecNumber evidence="5">2.4.1.17</ecNumber>
    </recommendedName>
</protein>
<dbReference type="InterPro" id="IPR002213">
    <property type="entry name" value="UDP_glucos_trans"/>
</dbReference>
<dbReference type="InterPro" id="IPR050271">
    <property type="entry name" value="UDP-glycosyltransferase"/>
</dbReference>
<evidence type="ECO:0000313" key="6">
    <source>
        <dbReference type="Proteomes" id="UP000322000"/>
    </source>
</evidence>
<dbReference type="GeneID" id="113499407"/>
<feature type="chain" id="PRO_5029034022" description="UDP-glucuronosyltransferase" evidence="5">
    <location>
        <begin position="20"/>
        <end position="513"/>
    </location>
</feature>
<evidence type="ECO:0000313" key="7">
    <source>
        <dbReference type="RefSeq" id="XP_026735686.1"/>
    </source>
</evidence>
<dbReference type="RefSeq" id="XP_026735686.1">
    <property type="nucleotide sequence ID" value="XM_026879885.1"/>
</dbReference>
<comment type="similarity">
    <text evidence="1 4">Belongs to the UDP-glycosyltransferase family.</text>
</comment>
<dbReference type="InParanoid" id="A0A7E5W627"/>
<dbReference type="SUPFAM" id="SSF53756">
    <property type="entry name" value="UDP-Glycosyltransferase/glycogen phosphorylase"/>
    <property type="match status" value="1"/>
</dbReference>
<dbReference type="EC" id="2.4.1.17" evidence="5"/>
<keyword evidence="5" id="KW-0472">Membrane</keyword>
<keyword evidence="5" id="KW-1133">Transmembrane helix</keyword>
<keyword evidence="5" id="KW-0812">Transmembrane</keyword>
<dbReference type="FunFam" id="3.40.50.2000:FF:000050">
    <property type="entry name" value="UDP-glucuronosyltransferase"/>
    <property type="match status" value="1"/>
</dbReference>
<accession>A0A7E5W627</accession>
<dbReference type="PROSITE" id="PS00375">
    <property type="entry name" value="UDPGT"/>
    <property type="match status" value="1"/>
</dbReference>
<evidence type="ECO:0000256" key="1">
    <source>
        <dbReference type="ARBA" id="ARBA00009995"/>
    </source>
</evidence>
<evidence type="ECO:0000256" key="3">
    <source>
        <dbReference type="ARBA" id="ARBA00022679"/>
    </source>
</evidence>
<evidence type="ECO:0000256" key="4">
    <source>
        <dbReference type="RuleBase" id="RU003718"/>
    </source>
</evidence>
<dbReference type="PANTHER" id="PTHR48043:SF159">
    <property type="entry name" value="EG:EG0003.4 PROTEIN-RELATED"/>
    <property type="match status" value="1"/>
</dbReference>
<dbReference type="GO" id="GO:0016020">
    <property type="term" value="C:membrane"/>
    <property type="evidence" value="ECO:0007669"/>
    <property type="project" value="UniProtKB-SubCell"/>
</dbReference>
<dbReference type="OrthoDB" id="5835829at2759"/>
<comment type="subcellular location">
    <subcellularLocation>
        <location evidence="5">Membrane</location>
        <topology evidence="5">Single-pass membrane protein</topology>
    </subcellularLocation>
</comment>
<dbReference type="InterPro" id="IPR035595">
    <property type="entry name" value="UDP_glycos_trans_CS"/>
</dbReference>
<sequence>MSIIIKVLVFAFLITTNEAAKILAMFPVPSISHQVVFRPLTQELAKRGHDVTVITPDPAFPKGQTPPNFTEIDIHDLSYMKWQELLKHTSKPGTTMLEMLKIGFKVIINITETQFKDEAVQQLLKENNSYDLLLIEASVRPALVLSHIFKVPVIQISSLGPLRFNLETVGSSWHPLLYPNHFNQRIYNLTKWEKVMQLWDYYRLESYMDSMVDVEHEMVKRLFGPDVPSPKELQKSVHMLFLNIHPLWEGNRPVPPSVIYMGGVHQKPISELPADLKNYLDASENGVIYMSLGTNVKPSLLPSEKVQMIVNVFSQLPYDVIWKWDEDELPGRTENIRISKWLPQSDLLRHPKIKLFITQGGLQSTDEAITAGVPMVGIPMIGDQWYNVEKYVYHKIGVKIDMVTLNEEDFKNAIYTVIGDDSYRRNVERLRTLMTDQPQTPLERAVWWTEHVLRHGGGHHLRSPAANITWSKYLELDLVLTLLLIAFVIILVIFTLVYALFKCICNSGKTKND</sequence>
<feature type="transmembrane region" description="Helical" evidence="5">
    <location>
        <begin position="478"/>
        <end position="501"/>
    </location>
</feature>
<dbReference type="Proteomes" id="UP000322000">
    <property type="component" value="Chromosome 12"/>
</dbReference>
<evidence type="ECO:0000256" key="2">
    <source>
        <dbReference type="ARBA" id="ARBA00022676"/>
    </source>
</evidence>
<keyword evidence="5" id="KW-0732">Signal</keyword>
<comment type="catalytic activity">
    <reaction evidence="5">
        <text>glucuronate acceptor + UDP-alpha-D-glucuronate = acceptor beta-D-glucuronoside + UDP + H(+)</text>
        <dbReference type="Rhea" id="RHEA:21032"/>
        <dbReference type="ChEBI" id="CHEBI:15378"/>
        <dbReference type="ChEBI" id="CHEBI:58052"/>
        <dbReference type="ChEBI" id="CHEBI:58223"/>
        <dbReference type="ChEBI" id="CHEBI:132367"/>
        <dbReference type="ChEBI" id="CHEBI:132368"/>
        <dbReference type="EC" id="2.4.1.17"/>
    </reaction>
</comment>
<dbReference type="Pfam" id="PF00201">
    <property type="entry name" value="UDPGT"/>
    <property type="match status" value="1"/>
</dbReference>
<proteinExistence type="inferred from homology"/>
<dbReference type="KEGG" id="tnl:113499407"/>
<keyword evidence="2 4" id="KW-0328">Glycosyltransferase</keyword>
<dbReference type="AlphaFoldDB" id="A0A7E5W627"/>
<gene>
    <name evidence="7" type="primary">LOC113499407</name>
</gene>
<name>A0A7E5W627_TRINI</name>
<evidence type="ECO:0000256" key="5">
    <source>
        <dbReference type="RuleBase" id="RU362059"/>
    </source>
</evidence>
<reference evidence="7" key="1">
    <citation type="submission" date="2025-08" db="UniProtKB">
        <authorList>
            <consortium name="RefSeq"/>
        </authorList>
    </citation>
    <scope>IDENTIFICATION</scope>
</reference>
<dbReference type="GO" id="GO:0015020">
    <property type="term" value="F:glucuronosyltransferase activity"/>
    <property type="evidence" value="ECO:0007669"/>
    <property type="project" value="UniProtKB-EC"/>
</dbReference>
<dbReference type="CDD" id="cd03784">
    <property type="entry name" value="GT1_Gtf-like"/>
    <property type="match status" value="1"/>
</dbReference>
<keyword evidence="3 4" id="KW-0808">Transferase</keyword>
<organism evidence="6 7">
    <name type="scientific">Trichoplusia ni</name>
    <name type="common">Cabbage looper</name>
    <dbReference type="NCBI Taxonomy" id="7111"/>
    <lineage>
        <taxon>Eukaryota</taxon>
        <taxon>Metazoa</taxon>
        <taxon>Ecdysozoa</taxon>
        <taxon>Arthropoda</taxon>
        <taxon>Hexapoda</taxon>
        <taxon>Insecta</taxon>
        <taxon>Pterygota</taxon>
        <taxon>Neoptera</taxon>
        <taxon>Endopterygota</taxon>
        <taxon>Lepidoptera</taxon>
        <taxon>Glossata</taxon>
        <taxon>Ditrysia</taxon>
        <taxon>Noctuoidea</taxon>
        <taxon>Noctuidae</taxon>
        <taxon>Plusiinae</taxon>
        <taxon>Trichoplusia</taxon>
    </lineage>
</organism>
<keyword evidence="6" id="KW-1185">Reference proteome</keyword>